<reference evidence="6 7" key="1">
    <citation type="submission" date="2022-12" db="EMBL/GenBank/DDBJ databases">
        <title>Metagenome assembled genome from gulf of manar.</title>
        <authorList>
            <person name="Kohli P."/>
            <person name="Pk S."/>
            <person name="Venkata Ramana C."/>
            <person name="Sasikala C."/>
        </authorList>
    </citation>
    <scope>NUCLEOTIDE SEQUENCE [LARGE SCALE GENOMIC DNA]</scope>
    <source>
        <strain evidence="6">JB008</strain>
    </source>
</reference>
<keyword evidence="4" id="KW-0547">Nucleotide-binding</keyword>
<protein>
    <submittedName>
        <fullName evidence="6">DUF86 domain-containing protein</fullName>
    </submittedName>
</protein>
<name>A0AAJ1IB99_9SPIO</name>
<comment type="caution">
    <text evidence="6">The sequence shown here is derived from an EMBL/GenBank/DDBJ whole genome shotgun (WGS) entry which is preliminary data.</text>
</comment>
<dbReference type="Proteomes" id="UP001221217">
    <property type="component" value="Unassembled WGS sequence"/>
</dbReference>
<keyword evidence="2" id="KW-1277">Toxin-antitoxin system</keyword>
<dbReference type="GO" id="GO:0110001">
    <property type="term" value="C:toxin-antitoxin complex"/>
    <property type="evidence" value="ECO:0007669"/>
    <property type="project" value="InterPro"/>
</dbReference>
<dbReference type="InterPro" id="IPR008201">
    <property type="entry name" value="HepT-like"/>
</dbReference>
<evidence type="ECO:0000256" key="5">
    <source>
        <dbReference type="ARBA" id="ARBA00022801"/>
    </source>
</evidence>
<dbReference type="InterPro" id="IPR051813">
    <property type="entry name" value="HepT_RNase_toxin"/>
</dbReference>
<dbReference type="AlphaFoldDB" id="A0AAJ1IB99"/>
<dbReference type="GO" id="GO:0004540">
    <property type="term" value="F:RNA nuclease activity"/>
    <property type="evidence" value="ECO:0007669"/>
    <property type="project" value="InterPro"/>
</dbReference>
<sequence length="110" mass="12895">MKEEYSDYLNDIIKSMELSQEFIINQTLHTFKEDNKTQFAVIRCLEVIGEATKRLPEELRAANPKIPWRSMAGMRDRLIHGYDVVDSEIVWITVTKTIPELIDKIKEIEL</sequence>
<dbReference type="GO" id="GO:0000166">
    <property type="term" value="F:nucleotide binding"/>
    <property type="evidence" value="ECO:0007669"/>
    <property type="project" value="UniProtKB-KW"/>
</dbReference>
<evidence type="ECO:0000256" key="4">
    <source>
        <dbReference type="ARBA" id="ARBA00022741"/>
    </source>
</evidence>
<gene>
    <name evidence="6" type="ORF">PQJ61_04635</name>
</gene>
<evidence type="ECO:0000256" key="2">
    <source>
        <dbReference type="ARBA" id="ARBA00022649"/>
    </source>
</evidence>
<keyword evidence="5" id="KW-0378">Hydrolase</keyword>
<dbReference type="Pfam" id="PF01934">
    <property type="entry name" value="HepT-like"/>
    <property type="match status" value="1"/>
</dbReference>
<evidence type="ECO:0000313" key="6">
    <source>
        <dbReference type="EMBL" id="MDC7226034.1"/>
    </source>
</evidence>
<dbReference type="PANTHER" id="PTHR34139:SF1">
    <property type="entry name" value="RNASE MJ1380-RELATED"/>
    <property type="match status" value="1"/>
</dbReference>
<evidence type="ECO:0000313" key="7">
    <source>
        <dbReference type="Proteomes" id="UP001221217"/>
    </source>
</evidence>
<evidence type="ECO:0000256" key="3">
    <source>
        <dbReference type="ARBA" id="ARBA00022722"/>
    </source>
</evidence>
<keyword evidence="1" id="KW-0597">Phosphoprotein</keyword>
<dbReference type="GO" id="GO:0016787">
    <property type="term" value="F:hydrolase activity"/>
    <property type="evidence" value="ECO:0007669"/>
    <property type="project" value="UniProtKB-KW"/>
</dbReference>
<dbReference type="PANTHER" id="PTHR34139">
    <property type="entry name" value="UPF0331 PROTEIN MJ0127"/>
    <property type="match status" value="1"/>
</dbReference>
<evidence type="ECO:0000256" key="1">
    <source>
        <dbReference type="ARBA" id="ARBA00022553"/>
    </source>
</evidence>
<accession>A0AAJ1IB99</accession>
<organism evidence="6 7">
    <name type="scientific">Candidatus Thalassospirochaeta sargassi</name>
    <dbReference type="NCBI Taxonomy" id="3119039"/>
    <lineage>
        <taxon>Bacteria</taxon>
        <taxon>Pseudomonadati</taxon>
        <taxon>Spirochaetota</taxon>
        <taxon>Spirochaetia</taxon>
        <taxon>Spirochaetales</taxon>
        <taxon>Spirochaetaceae</taxon>
        <taxon>Candidatus Thalassospirochaeta</taxon>
    </lineage>
</organism>
<dbReference type="EMBL" id="JAQQAL010000011">
    <property type="protein sequence ID" value="MDC7226034.1"/>
    <property type="molecule type" value="Genomic_DNA"/>
</dbReference>
<proteinExistence type="predicted"/>
<keyword evidence="3" id="KW-0540">Nuclease</keyword>